<protein>
    <submittedName>
        <fullName evidence="1">Uncharacterized protein</fullName>
    </submittedName>
</protein>
<sequence length="131" mass="14684">MSDSQLPEFLTFEEVAEVDKALLTAQDKFLARVALYSLRVLKQIAEVENLPVGAVTDQQIAEWIAEDATLRQVIGSDASFQNFFTQIVLSSLKQLQQISHDTGVMLDSLTIPQVVGWFEQDAKRRLEQGCL</sequence>
<dbReference type="PANTHER" id="PTHR36382">
    <property type="entry name" value="OSJNBA0043L09.26 PROTEIN"/>
    <property type="match status" value="1"/>
</dbReference>
<organism evidence="1">
    <name type="scientific">Leptolyngbya sp. NK1-12</name>
    <dbReference type="NCBI Taxonomy" id="2547451"/>
    <lineage>
        <taxon>Bacteria</taxon>
        <taxon>Bacillati</taxon>
        <taxon>Cyanobacteriota</taxon>
        <taxon>Cyanophyceae</taxon>
        <taxon>Leptolyngbyales</taxon>
        <taxon>Leptolyngbyaceae</taxon>
        <taxon>Leptolyngbya group</taxon>
        <taxon>Leptolyngbya</taxon>
    </lineage>
</organism>
<name>A0AA96WD73_9CYAN</name>
<dbReference type="PANTHER" id="PTHR36382:SF2">
    <property type="entry name" value="OS04G0635700 PROTEIN"/>
    <property type="match status" value="1"/>
</dbReference>
<proteinExistence type="predicted"/>
<dbReference type="AlphaFoldDB" id="A0AA96WD73"/>
<dbReference type="EMBL" id="CP053586">
    <property type="protein sequence ID" value="WNZ22959.1"/>
    <property type="molecule type" value="Genomic_DNA"/>
</dbReference>
<gene>
    <name evidence="1" type="ORF">HJG54_08855</name>
</gene>
<accession>A0AA96WD73</accession>
<reference evidence="1" key="1">
    <citation type="submission" date="2020-05" db="EMBL/GenBank/DDBJ databases">
        <authorList>
            <person name="Zhu T."/>
            <person name="Keshari N."/>
            <person name="Lu X."/>
        </authorList>
    </citation>
    <scope>NUCLEOTIDE SEQUENCE</scope>
    <source>
        <strain evidence="1">NK1-12</strain>
    </source>
</reference>
<evidence type="ECO:0000313" key="1">
    <source>
        <dbReference type="EMBL" id="WNZ22959.1"/>
    </source>
</evidence>
<dbReference type="RefSeq" id="WP_316434513.1">
    <property type="nucleotide sequence ID" value="NZ_CP053586.1"/>
</dbReference>